<dbReference type="Pfam" id="PF03663">
    <property type="entry name" value="Glyco_hydro_76"/>
    <property type="match status" value="1"/>
</dbReference>
<feature type="transmembrane region" description="Helical" evidence="1">
    <location>
        <begin position="399"/>
        <end position="428"/>
    </location>
</feature>
<reference evidence="3" key="2">
    <citation type="submission" date="2023-06" db="EMBL/GenBank/DDBJ databases">
        <authorList>
            <consortium name="Lawrence Berkeley National Laboratory"/>
            <person name="Haridas S."/>
            <person name="Hensen N."/>
            <person name="Bonometti L."/>
            <person name="Westerberg I."/>
            <person name="Brannstrom I.O."/>
            <person name="Guillou S."/>
            <person name="Cros-Aarteil S."/>
            <person name="Calhoun S."/>
            <person name="Kuo A."/>
            <person name="Mondo S."/>
            <person name="Pangilinan J."/>
            <person name="Riley R."/>
            <person name="Labutti K."/>
            <person name="Andreopoulos B."/>
            <person name="Lipzen A."/>
            <person name="Chen C."/>
            <person name="Yanf M."/>
            <person name="Daum C."/>
            <person name="Ng V."/>
            <person name="Clum A."/>
            <person name="Steindorff A."/>
            <person name="Ohm R."/>
            <person name="Martin F."/>
            <person name="Silar P."/>
            <person name="Natvig D."/>
            <person name="Lalanne C."/>
            <person name="Gautier V."/>
            <person name="Ament-Velasquez S.L."/>
            <person name="Kruys A."/>
            <person name="Hutchinson M.I."/>
            <person name="Powell A.J."/>
            <person name="Barry K."/>
            <person name="Miller A.N."/>
            <person name="Grigoriev I.V."/>
            <person name="Debuchy R."/>
            <person name="Gladieux P."/>
            <person name="Thoren M.H."/>
            <person name="Johannesson H."/>
        </authorList>
    </citation>
    <scope>NUCLEOTIDE SEQUENCE</scope>
    <source>
        <strain evidence="3">CBS 314.62</strain>
    </source>
</reference>
<dbReference type="GO" id="GO:0005975">
    <property type="term" value="P:carbohydrate metabolic process"/>
    <property type="evidence" value="ECO:0007669"/>
    <property type="project" value="InterPro"/>
</dbReference>
<evidence type="ECO:0000256" key="2">
    <source>
        <dbReference type="SAM" id="SignalP"/>
    </source>
</evidence>
<gene>
    <name evidence="3" type="ORF">B0T22DRAFT_399912</name>
</gene>
<dbReference type="PROSITE" id="PS51257">
    <property type="entry name" value="PROKAR_LIPOPROTEIN"/>
    <property type="match status" value="1"/>
</dbReference>
<dbReference type="InterPro" id="IPR005198">
    <property type="entry name" value="Glyco_hydro_76"/>
</dbReference>
<dbReference type="GO" id="GO:0016787">
    <property type="term" value="F:hydrolase activity"/>
    <property type="evidence" value="ECO:0007669"/>
    <property type="project" value="UniProtKB-KW"/>
</dbReference>
<organism evidence="3 4">
    <name type="scientific">Podospora appendiculata</name>
    <dbReference type="NCBI Taxonomy" id="314037"/>
    <lineage>
        <taxon>Eukaryota</taxon>
        <taxon>Fungi</taxon>
        <taxon>Dikarya</taxon>
        <taxon>Ascomycota</taxon>
        <taxon>Pezizomycotina</taxon>
        <taxon>Sordariomycetes</taxon>
        <taxon>Sordariomycetidae</taxon>
        <taxon>Sordariales</taxon>
        <taxon>Podosporaceae</taxon>
        <taxon>Podospora</taxon>
    </lineage>
</organism>
<dbReference type="Proteomes" id="UP001270362">
    <property type="component" value="Unassembled WGS sequence"/>
</dbReference>
<name>A0AAE0XFQ8_9PEZI</name>
<dbReference type="AlphaFoldDB" id="A0AAE0XFQ8"/>
<dbReference type="EMBL" id="JAULSO010000001">
    <property type="protein sequence ID" value="KAK3692538.1"/>
    <property type="molecule type" value="Genomic_DNA"/>
</dbReference>
<sequence length="444" mass="48798">MRSSLVVAANTTVLLLLACSSHGAAHILPPYTPALHPLPEPPTRLRRAHHDIDTQHGSSLPPRASVGHNTTAARTEAALAAMNSFYNQTAGQWTVTDAWWLSGVALTNLADYMYKTGSRAFMAQAQHTIDQQIAPVPWWPQGGGYFRADSTDDTGWWALAMVRMFDLGGNQTYLDIARLDEAYMYQYWTMSDCAGGLFVDIRARTYKNAIANELYMLLAASLHRRVPGDTAYLAKAVATWDWFAASGMLNSQNLVNDGLAETAEEVCFNNQLPTWSYNQGVILGALTELYRATQNQTYITTARAIADAVLASASLTQNGTLTDPCEAADACNNDQQIFKGIFARNLADLNGVLSDGPYAAYLQRNADTAFRRDRNATDFYDVRWAGPFRNSTIAKQASAYIPCIVYCVYIFGMSSLPIVSCSVVVVMIRMMSIEKTRQTPTAAT</sequence>
<evidence type="ECO:0000313" key="4">
    <source>
        <dbReference type="Proteomes" id="UP001270362"/>
    </source>
</evidence>
<dbReference type="Gene3D" id="1.50.10.20">
    <property type="match status" value="1"/>
</dbReference>
<proteinExistence type="predicted"/>
<keyword evidence="4" id="KW-1185">Reference proteome</keyword>
<evidence type="ECO:0000256" key="1">
    <source>
        <dbReference type="SAM" id="Phobius"/>
    </source>
</evidence>
<keyword evidence="2" id="KW-0732">Signal</keyword>
<keyword evidence="3" id="KW-0378">Hydrolase</keyword>
<reference evidence="3" key="1">
    <citation type="journal article" date="2023" name="Mol. Phylogenet. Evol.">
        <title>Genome-scale phylogeny and comparative genomics of the fungal order Sordariales.</title>
        <authorList>
            <person name="Hensen N."/>
            <person name="Bonometti L."/>
            <person name="Westerberg I."/>
            <person name="Brannstrom I.O."/>
            <person name="Guillou S."/>
            <person name="Cros-Aarteil S."/>
            <person name="Calhoun S."/>
            <person name="Haridas S."/>
            <person name="Kuo A."/>
            <person name="Mondo S."/>
            <person name="Pangilinan J."/>
            <person name="Riley R."/>
            <person name="LaButti K."/>
            <person name="Andreopoulos B."/>
            <person name="Lipzen A."/>
            <person name="Chen C."/>
            <person name="Yan M."/>
            <person name="Daum C."/>
            <person name="Ng V."/>
            <person name="Clum A."/>
            <person name="Steindorff A."/>
            <person name="Ohm R.A."/>
            <person name="Martin F."/>
            <person name="Silar P."/>
            <person name="Natvig D.O."/>
            <person name="Lalanne C."/>
            <person name="Gautier V."/>
            <person name="Ament-Velasquez S.L."/>
            <person name="Kruys A."/>
            <person name="Hutchinson M.I."/>
            <person name="Powell A.J."/>
            <person name="Barry K."/>
            <person name="Miller A.N."/>
            <person name="Grigoriev I.V."/>
            <person name="Debuchy R."/>
            <person name="Gladieux P."/>
            <person name="Hiltunen Thoren M."/>
            <person name="Johannesson H."/>
        </authorList>
    </citation>
    <scope>NUCLEOTIDE SEQUENCE</scope>
    <source>
        <strain evidence="3">CBS 314.62</strain>
    </source>
</reference>
<keyword evidence="1" id="KW-0812">Transmembrane</keyword>
<feature type="chain" id="PRO_5041997266" evidence="2">
    <location>
        <begin position="26"/>
        <end position="444"/>
    </location>
</feature>
<keyword evidence="1" id="KW-0472">Membrane</keyword>
<dbReference type="PANTHER" id="PTHR47791:SF3">
    <property type="entry name" value="MEIOTICALLY UP-REGULATED GENE 191 PROTEIN"/>
    <property type="match status" value="1"/>
</dbReference>
<accession>A0AAE0XFQ8</accession>
<dbReference type="InterPro" id="IPR008928">
    <property type="entry name" value="6-hairpin_glycosidase_sf"/>
</dbReference>
<comment type="caution">
    <text evidence="3">The sequence shown here is derived from an EMBL/GenBank/DDBJ whole genome shotgun (WGS) entry which is preliminary data.</text>
</comment>
<keyword evidence="1" id="KW-1133">Transmembrane helix</keyword>
<dbReference type="InterPro" id="IPR053169">
    <property type="entry name" value="MUG_Protein"/>
</dbReference>
<protein>
    <submittedName>
        <fullName evidence="3">Glycoside hydrolase family 76 protein</fullName>
    </submittedName>
</protein>
<evidence type="ECO:0000313" key="3">
    <source>
        <dbReference type="EMBL" id="KAK3692538.1"/>
    </source>
</evidence>
<dbReference type="PANTHER" id="PTHR47791">
    <property type="entry name" value="MEIOTICALLY UP-REGULATED GENE 191 PROTEIN"/>
    <property type="match status" value="1"/>
</dbReference>
<feature type="signal peptide" evidence="2">
    <location>
        <begin position="1"/>
        <end position="25"/>
    </location>
</feature>
<dbReference type="SUPFAM" id="SSF48208">
    <property type="entry name" value="Six-hairpin glycosidases"/>
    <property type="match status" value="1"/>
</dbReference>